<evidence type="ECO:0000313" key="9">
    <source>
        <dbReference type="EMBL" id="GAF27283.1"/>
    </source>
</evidence>
<dbReference type="GO" id="GO:0106310">
    <property type="term" value="F:protein serine kinase activity"/>
    <property type="evidence" value="ECO:0007669"/>
    <property type="project" value="RHEA"/>
</dbReference>
<evidence type="ECO:0000256" key="3">
    <source>
        <dbReference type="ARBA" id="ARBA00022741"/>
    </source>
</evidence>
<comment type="catalytic activity">
    <reaction evidence="7">
        <text>L-threonyl-[protein] + ATP = O-phospho-L-threonyl-[protein] + ADP + H(+)</text>
        <dbReference type="Rhea" id="RHEA:46608"/>
        <dbReference type="Rhea" id="RHEA-COMP:11060"/>
        <dbReference type="Rhea" id="RHEA-COMP:11605"/>
        <dbReference type="ChEBI" id="CHEBI:15378"/>
        <dbReference type="ChEBI" id="CHEBI:30013"/>
        <dbReference type="ChEBI" id="CHEBI:30616"/>
        <dbReference type="ChEBI" id="CHEBI:61977"/>
        <dbReference type="ChEBI" id="CHEBI:456216"/>
        <dbReference type="EC" id="2.7.11.1"/>
    </reaction>
</comment>
<feature type="domain" description="Histidine kinase/HSP90-like ATPase" evidence="8">
    <location>
        <begin position="41"/>
        <end position="144"/>
    </location>
</feature>
<proteinExistence type="inferred from homology"/>
<dbReference type="InterPro" id="IPR036890">
    <property type="entry name" value="HATPase_C_sf"/>
</dbReference>
<dbReference type="InterPro" id="IPR050267">
    <property type="entry name" value="Anti-sigma-factor_SerPK"/>
</dbReference>
<evidence type="ECO:0000256" key="1">
    <source>
        <dbReference type="ARBA" id="ARBA00022527"/>
    </source>
</evidence>
<keyword evidence="5 7" id="KW-0067">ATP-binding</keyword>
<evidence type="ECO:0000256" key="6">
    <source>
        <dbReference type="ARBA" id="ARBA00022969"/>
    </source>
</evidence>
<protein>
    <recommendedName>
        <fullName evidence="7">Anti-sigma F factor</fullName>
        <ecNumber evidence="7">2.7.11.1</ecNumber>
    </recommendedName>
    <alternativeName>
        <fullName evidence="7">Stage II sporulation protein AB</fullName>
    </alternativeName>
</protein>
<dbReference type="PANTHER" id="PTHR35526:SF3">
    <property type="entry name" value="ANTI-SIGMA-F FACTOR RSBW"/>
    <property type="match status" value="1"/>
</dbReference>
<comment type="similarity">
    <text evidence="7">Belongs to the anti-sigma-factor family.</text>
</comment>
<dbReference type="GO" id="GO:0005524">
    <property type="term" value="F:ATP binding"/>
    <property type="evidence" value="ECO:0007669"/>
    <property type="project" value="UniProtKB-KW"/>
</dbReference>
<evidence type="ECO:0000259" key="8">
    <source>
        <dbReference type="SMART" id="SM00387"/>
    </source>
</evidence>
<dbReference type="InterPro" id="IPR010194">
    <property type="entry name" value="Anti-sigma_F"/>
</dbReference>
<dbReference type="InterPro" id="IPR003594">
    <property type="entry name" value="HATPase_dom"/>
</dbReference>
<dbReference type="GO" id="GO:0004674">
    <property type="term" value="F:protein serine/threonine kinase activity"/>
    <property type="evidence" value="ECO:0007669"/>
    <property type="project" value="UniProtKB-KW"/>
</dbReference>
<dbReference type="SUPFAM" id="SSF55874">
    <property type="entry name" value="ATPase domain of HSP90 chaperone/DNA topoisomerase II/histidine kinase"/>
    <property type="match status" value="1"/>
</dbReference>
<comment type="function">
    <text evidence="7">Binds to sigma F and blocks its ability to form an RNA polymerase holoenzyme (E-sigma F). Phosphorylates SpoIIAA on a serine residue. This phosphorylation may enable SpoIIAA to act as an anti-anti-sigma factor that counteracts SpoIIAB and thus releases sigma F from inhibition.</text>
</comment>
<keyword evidence="4 7" id="KW-0418">Kinase</keyword>
<sequence>MAGQEQVENSMALEFLSLPENVGLARVAVATFAAQVDMTLNELEEIKVAVSEAVSNAIIHGYEGKPRGTVRVTAEHTAAGLVITVTDQGRGIQDVALAMQPAYSTDPERMGLGFAFMQSFMDEVEVTSEVNRGTTVRMLKVLKKAGAE</sequence>
<dbReference type="Gene3D" id="3.30.565.10">
    <property type="entry name" value="Histidine kinase-like ATPase, C-terminal domain"/>
    <property type="match status" value="1"/>
</dbReference>
<dbReference type="EC" id="2.7.11.1" evidence="7"/>
<keyword evidence="2 7" id="KW-0808">Transferase</keyword>
<keyword evidence="3 7" id="KW-0547">Nucleotide-binding</keyword>
<dbReference type="AlphaFoldDB" id="A0A0S6UHL5"/>
<dbReference type="SMART" id="SM00387">
    <property type="entry name" value="HATPase_c"/>
    <property type="match status" value="1"/>
</dbReference>
<comment type="catalytic activity">
    <reaction evidence="7">
        <text>L-seryl-[protein] + ATP = O-phospho-L-seryl-[protein] + ADP + H(+)</text>
        <dbReference type="Rhea" id="RHEA:17989"/>
        <dbReference type="Rhea" id="RHEA-COMP:9863"/>
        <dbReference type="Rhea" id="RHEA-COMP:11604"/>
        <dbReference type="ChEBI" id="CHEBI:15378"/>
        <dbReference type="ChEBI" id="CHEBI:29999"/>
        <dbReference type="ChEBI" id="CHEBI:30616"/>
        <dbReference type="ChEBI" id="CHEBI:83421"/>
        <dbReference type="ChEBI" id="CHEBI:456216"/>
        <dbReference type="EC" id="2.7.11.1"/>
    </reaction>
</comment>
<dbReference type="GO" id="GO:0042174">
    <property type="term" value="P:negative regulation of sporulation resulting in formation of a cellular spore"/>
    <property type="evidence" value="ECO:0007669"/>
    <property type="project" value="InterPro"/>
</dbReference>
<evidence type="ECO:0000256" key="7">
    <source>
        <dbReference type="HAMAP-Rule" id="MF_00637"/>
    </source>
</evidence>
<organism evidence="9">
    <name type="scientific">Moorella thermoacetica Y72</name>
    <dbReference type="NCBI Taxonomy" id="1325331"/>
    <lineage>
        <taxon>Bacteria</taxon>
        <taxon>Bacillati</taxon>
        <taxon>Bacillota</taxon>
        <taxon>Clostridia</taxon>
        <taxon>Neomoorellales</taxon>
        <taxon>Neomoorellaceae</taxon>
        <taxon>Neomoorella</taxon>
    </lineage>
</organism>
<reference evidence="9" key="1">
    <citation type="journal article" date="2014" name="Gene">
        <title>Genome-guided analysis of transformation efficiency and carbon dioxide assimilation by Moorella thermoacetica Y72.</title>
        <authorList>
            <person name="Tsukahara K."/>
            <person name="Kita A."/>
            <person name="Nakashimada Y."/>
            <person name="Hoshino T."/>
            <person name="Murakami K."/>
        </authorList>
    </citation>
    <scope>NUCLEOTIDE SEQUENCE [LARGE SCALE GENOMIC DNA]</scope>
    <source>
        <strain evidence="9">Y72</strain>
    </source>
</reference>
<evidence type="ECO:0000256" key="4">
    <source>
        <dbReference type="ARBA" id="ARBA00022777"/>
    </source>
</evidence>
<dbReference type="GO" id="GO:0016989">
    <property type="term" value="F:sigma factor antagonist activity"/>
    <property type="evidence" value="ECO:0007669"/>
    <property type="project" value="InterPro"/>
</dbReference>
<dbReference type="Pfam" id="PF13581">
    <property type="entry name" value="HATPase_c_2"/>
    <property type="match status" value="1"/>
</dbReference>
<dbReference type="HAMAP" id="MF_00637">
    <property type="entry name" value="Anti_sigma_F"/>
    <property type="match status" value="1"/>
</dbReference>
<dbReference type="GO" id="GO:0030436">
    <property type="term" value="P:asexual sporulation"/>
    <property type="evidence" value="ECO:0007669"/>
    <property type="project" value="UniProtKB-UniRule"/>
</dbReference>
<dbReference type="PANTHER" id="PTHR35526">
    <property type="entry name" value="ANTI-SIGMA-F FACTOR RSBW-RELATED"/>
    <property type="match status" value="1"/>
</dbReference>
<evidence type="ECO:0000256" key="2">
    <source>
        <dbReference type="ARBA" id="ARBA00022679"/>
    </source>
</evidence>
<dbReference type="GO" id="GO:0030435">
    <property type="term" value="P:sporulation resulting in formation of a cellular spore"/>
    <property type="evidence" value="ECO:0007669"/>
    <property type="project" value="UniProtKB-KW"/>
</dbReference>
<dbReference type="NCBIfam" id="TIGR01925">
    <property type="entry name" value="spIIAB"/>
    <property type="match status" value="1"/>
</dbReference>
<dbReference type="EMBL" id="DF238840">
    <property type="protein sequence ID" value="GAF27283.1"/>
    <property type="molecule type" value="Genomic_DNA"/>
</dbReference>
<dbReference type="Proteomes" id="UP000063718">
    <property type="component" value="Unassembled WGS sequence"/>
</dbReference>
<dbReference type="RefSeq" id="WP_025775039.1">
    <property type="nucleotide sequence ID" value="NZ_DF238840.1"/>
</dbReference>
<keyword evidence="1 7" id="KW-0723">Serine/threonine-protein kinase</keyword>
<accession>A0A0S6UHL5</accession>
<gene>
    <name evidence="7" type="primary">spoIIAB</name>
    <name evidence="9" type="ORF">MTY_2624</name>
</gene>
<evidence type="ECO:0000256" key="5">
    <source>
        <dbReference type="ARBA" id="ARBA00022840"/>
    </source>
</evidence>
<name>A0A0S6UHL5_NEOTH</name>
<keyword evidence="6 7" id="KW-0749">Sporulation</keyword>